<feature type="region of interest" description="Disordered" evidence="1">
    <location>
        <begin position="1"/>
        <end position="26"/>
    </location>
</feature>
<sequence>MSRVSLTRDSDEEDERPPQHTTHPEYDSTITFHEILRQHEQYQQQALHEHQQPHEQHDWSTALYPNLSDPCNKRMIADLPPLKWGAVPLVRQIGDSAVSQGLSDKFAEFYDLQERDLERLEQHHQLQQRLQFQDQPADMTSLPQRAFSAPLHTPSAGGMAPLCDPSSASLMPPAFQSSQSTAYPLSGSNRYGDNGDGTGALASPHRRHSPPRTALPPVRRQQRHSTTAVPGDIESSSSGLRPRVNYKAIYNRRFSSASSAATPPNLEASLSGFSCGGDSDDMGAGGSCGSGDHHHQDLAACMEESTTTSTTMIGSSRRSFLDHESSHQPLHHHYHHHPVMEEEEEEPVPQEDHSESESAPARTMEIAPNVHVQVRSSQETYKAVQSGDYTVATCFACCATIVCVNDAAYVLCPDCQVVSPLGFGAPTADASKKDDPYGIGTGLKREWVDEHVR</sequence>
<evidence type="ECO:0000313" key="2">
    <source>
        <dbReference type="EMBL" id="CAB9515585.1"/>
    </source>
</evidence>
<protein>
    <submittedName>
        <fullName evidence="2">Uncharacterized protein</fullName>
    </submittedName>
</protein>
<keyword evidence="3" id="KW-1185">Reference proteome</keyword>
<evidence type="ECO:0000256" key="1">
    <source>
        <dbReference type="SAM" id="MobiDB-lite"/>
    </source>
</evidence>
<dbReference type="EMBL" id="CAICTM010000724">
    <property type="protein sequence ID" value="CAB9515585.1"/>
    <property type="molecule type" value="Genomic_DNA"/>
</dbReference>
<feature type="compositionally biased region" description="Polar residues" evidence="1">
    <location>
        <begin position="175"/>
        <end position="191"/>
    </location>
</feature>
<comment type="caution">
    <text evidence="2">The sequence shown here is derived from an EMBL/GenBank/DDBJ whole genome shotgun (WGS) entry which is preliminary data.</text>
</comment>
<proteinExistence type="predicted"/>
<gene>
    <name evidence="2" type="ORF">SEMRO_725_G193320.1</name>
</gene>
<dbReference type="OrthoDB" id="57188at2759"/>
<feature type="compositionally biased region" description="Low complexity" evidence="1">
    <location>
        <begin position="305"/>
        <end position="318"/>
    </location>
</feature>
<dbReference type="AlphaFoldDB" id="A0A9N8EBN9"/>
<feature type="compositionally biased region" description="Basic and acidic residues" evidence="1">
    <location>
        <begin position="16"/>
        <end position="26"/>
    </location>
</feature>
<evidence type="ECO:0000313" key="3">
    <source>
        <dbReference type="Proteomes" id="UP001153069"/>
    </source>
</evidence>
<reference evidence="2" key="1">
    <citation type="submission" date="2020-06" db="EMBL/GenBank/DDBJ databases">
        <authorList>
            <consortium name="Plant Systems Biology data submission"/>
        </authorList>
    </citation>
    <scope>NUCLEOTIDE SEQUENCE</scope>
    <source>
        <strain evidence="2">D6</strain>
    </source>
</reference>
<dbReference type="Proteomes" id="UP001153069">
    <property type="component" value="Unassembled WGS sequence"/>
</dbReference>
<name>A0A9N8EBN9_9STRA</name>
<organism evidence="2 3">
    <name type="scientific">Seminavis robusta</name>
    <dbReference type="NCBI Taxonomy" id="568900"/>
    <lineage>
        <taxon>Eukaryota</taxon>
        <taxon>Sar</taxon>
        <taxon>Stramenopiles</taxon>
        <taxon>Ochrophyta</taxon>
        <taxon>Bacillariophyta</taxon>
        <taxon>Bacillariophyceae</taxon>
        <taxon>Bacillariophycidae</taxon>
        <taxon>Naviculales</taxon>
        <taxon>Naviculaceae</taxon>
        <taxon>Seminavis</taxon>
    </lineage>
</organism>
<feature type="region of interest" description="Disordered" evidence="1">
    <location>
        <begin position="170"/>
        <end position="240"/>
    </location>
</feature>
<feature type="region of interest" description="Disordered" evidence="1">
    <location>
        <begin position="304"/>
        <end position="364"/>
    </location>
</feature>
<accession>A0A9N8EBN9</accession>
<feature type="compositionally biased region" description="Polar residues" evidence="1">
    <location>
        <begin position="224"/>
        <end position="239"/>
    </location>
</feature>